<sequence>MPLETLPDTPRASFLDLPLEMRQQVYLQYFAVKGGYMYDAETDKLVQANRCPIDLSLRHVCRTIARETYDYPFTLNTITFATAYRRDWRKQAAMLEVITTYHFRLLGAMLDRLRHCLTPDMYKTPIQQDLRYMPVVEKMISFTVDMEIRHPEYNANCHSNDYMLDFKTGRGMKNSGGDVTRPSEHDNNVSSNRAYTYLLQQIANRNPEKFREAIDDVLPGWAKSQPNPTSDFFNLGFDFWAIPSMHQVVDLVEQLQLEERWNQLDLWRYSEDLKEGYTGTRYCYQRKQFFSAAALAIRFLKNISQIQRLLITKLILNEDRMAVGNPECHIIGLIPFTKENPKLFIKHRLNLWRNIIPKGEDITLASFPTYNESIIERWEENPGPHQVYDEWPGRMISLFIMHTRESLIEGLSPHSYTLIFDGEPELNHSTETFRYLMENKIAWITAHTDCVARGILAPPDSKSYPFQTCTSNTGSAAIQDRSSIIQCNFTLDQPWNYRQIAGDNDEKIKGWDAVDEVPRDFDIPGINDLDHDKLDVSNGMVDWLQIQGEYFEMKPRSDLPEADTKVLNRGLQE</sequence>
<proteinExistence type="predicted"/>
<accession>A0A8H5JK64</accession>
<dbReference type="EMBL" id="JAAOAM010000024">
    <property type="protein sequence ID" value="KAF5556843.1"/>
    <property type="molecule type" value="Genomic_DNA"/>
</dbReference>
<dbReference type="Proteomes" id="UP000522262">
    <property type="component" value="Unassembled WGS sequence"/>
</dbReference>
<dbReference type="AlphaFoldDB" id="A0A8H5JK64"/>
<gene>
    <name evidence="1" type="ORF">FMEXI_896</name>
</gene>
<keyword evidence="2" id="KW-1185">Reference proteome</keyword>
<name>A0A8H5JK64_9HYPO</name>
<organism evidence="1 2">
    <name type="scientific">Fusarium mexicanum</name>
    <dbReference type="NCBI Taxonomy" id="751941"/>
    <lineage>
        <taxon>Eukaryota</taxon>
        <taxon>Fungi</taxon>
        <taxon>Dikarya</taxon>
        <taxon>Ascomycota</taxon>
        <taxon>Pezizomycotina</taxon>
        <taxon>Sordariomycetes</taxon>
        <taxon>Hypocreomycetidae</taxon>
        <taxon>Hypocreales</taxon>
        <taxon>Nectriaceae</taxon>
        <taxon>Fusarium</taxon>
        <taxon>Fusarium fujikuroi species complex</taxon>
    </lineage>
</organism>
<protein>
    <submittedName>
        <fullName evidence="1">Uncharacterized protein</fullName>
    </submittedName>
</protein>
<evidence type="ECO:0000313" key="2">
    <source>
        <dbReference type="Proteomes" id="UP000522262"/>
    </source>
</evidence>
<evidence type="ECO:0000313" key="1">
    <source>
        <dbReference type="EMBL" id="KAF5556843.1"/>
    </source>
</evidence>
<comment type="caution">
    <text evidence="1">The sequence shown here is derived from an EMBL/GenBank/DDBJ whole genome shotgun (WGS) entry which is preliminary data.</text>
</comment>
<reference evidence="1 2" key="1">
    <citation type="submission" date="2020-05" db="EMBL/GenBank/DDBJ databases">
        <title>Identification and distribution of gene clusters putatively required for synthesis of sphingolipid metabolism inhibitors in phylogenetically diverse species of the filamentous fungus Fusarium.</title>
        <authorList>
            <person name="Kim H.-S."/>
            <person name="Busman M."/>
            <person name="Brown D.W."/>
            <person name="Divon H."/>
            <person name="Uhlig S."/>
            <person name="Proctor R.H."/>
        </authorList>
    </citation>
    <scope>NUCLEOTIDE SEQUENCE [LARGE SCALE GENOMIC DNA]</scope>
    <source>
        <strain evidence="1 2">NRRL 53147</strain>
    </source>
</reference>